<reference evidence="1" key="1">
    <citation type="submission" date="2022-08" db="UniProtKB">
        <authorList>
            <consortium name="EnsemblMetazoa"/>
        </authorList>
    </citation>
    <scope>IDENTIFICATION</scope>
    <source>
        <strain evidence="1">Israel</strain>
    </source>
</reference>
<name>A0A1B0DJV6_PHLPP</name>
<keyword evidence="2" id="KW-1185">Reference proteome</keyword>
<evidence type="ECO:0000313" key="1">
    <source>
        <dbReference type="EnsemblMetazoa" id="PPAI008530-PA"/>
    </source>
</evidence>
<organism evidence="1 2">
    <name type="scientific">Phlebotomus papatasi</name>
    <name type="common">Sandfly</name>
    <dbReference type="NCBI Taxonomy" id="29031"/>
    <lineage>
        <taxon>Eukaryota</taxon>
        <taxon>Metazoa</taxon>
        <taxon>Ecdysozoa</taxon>
        <taxon>Arthropoda</taxon>
        <taxon>Hexapoda</taxon>
        <taxon>Insecta</taxon>
        <taxon>Pterygota</taxon>
        <taxon>Neoptera</taxon>
        <taxon>Endopterygota</taxon>
        <taxon>Diptera</taxon>
        <taxon>Nematocera</taxon>
        <taxon>Psychodoidea</taxon>
        <taxon>Psychodidae</taxon>
        <taxon>Phlebotomus</taxon>
        <taxon>Phlebotomus</taxon>
    </lineage>
</organism>
<dbReference type="Proteomes" id="UP000092462">
    <property type="component" value="Unassembled WGS sequence"/>
</dbReference>
<sequence length="166" mass="19196">MHEISLNIDNGDVLREFLNLAIDQEVSVDSGRNLLKSWKDYGFTHQDELDLATKGLSNIFGQYARGQIDQKSLKSYFSYLNPELQEKIVRVIEGRKDEILRHLVFRSISSEQKALVSFDWDVKWILGSSSSSTVQKLITSLTLNCRKGKIQERVFMLRWIGSIWIN</sequence>
<dbReference type="VEuPathDB" id="VectorBase:PPAPM1_011858"/>
<evidence type="ECO:0000313" key="2">
    <source>
        <dbReference type="Proteomes" id="UP000092462"/>
    </source>
</evidence>
<dbReference type="VEuPathDB" id="VectorBase:PPAI008530"/>
<dbReference type="EMBL" id="AJVK01001128">
    <property type="status" value="NOT_ANNOTATED_CDS"/>
    <property type="molecule type" value="Genomic_DNA"/>
</dbReference>
<protein>
    <submittedName>
        <fullName evidence="1">Uncharacterized protein</fullName>
    </submittedName>
</protein>
<dbReference type="EnsemblMetazoa" id="PPAI008530-RA">
    <property type="protein sequence ID" value="PPAI008530-PA"/>
    <property type="gene ID" value="PPAI008530"/>
</dbReference>
<accession>A0A1B0DJV6</accession>
<proteinExistence type="predicted"/>
<dbReference type="AlphaFoldDB" id="A0A1B0DJV6"/>